<proteinExistence type="predicted"/>
<protein>
    <submittedName>
        <fullName evidence="5">Uncharacterized protein</fullName>
    </submittedName>
</protein>
<sequence>MSNIIPARERSRVSAEDPRRPAATIAFFDVPVIPHIPLQMGQNVKILALVSCADLFPTDEQYKPKYYTTRETGVEGKVERVRAVDATITEFVVRNDNPRADVTYAYVAIQHIQGRTVSLSLGRRLLRAVTRPTTMERQIPLELDATIFWDNPANQLNTTTSERPAPGAGPVERRVGTAGRSAKRVGNGSRRECVEEPDGEGEDEASSAGDTE</sequence>
<dbReference type="EMBL" id="MNAD01001172">
    <property type="protein sequence ID" value="OJT07464.1"/>
    <property type="molecule type" value="Genomic_DNA"/>
</dbReference>
<dbReference type="Proteomes" id="UP000184267">
    <property type="component" value="Unassembled WGS sequence"/>
</dbReference>
<evidence type="ECO:0000313" key="4">
    <source>
        <dbReference type="EMBL" id="OJT07464.1"/>
    </source>
</evidence>
<reference evidence="5 6" key="1">
    <citation type="submission" date="2016-10" db="EMBL/GenBank/DDBJ databases">
        <title>Genome sequence of the basidiomycete white-rot fungus Trametes pubescens.</title>
        <authorList>
            <person name="Makela M.R."/>
            <person name="Granchi Z."/>
            <person name="Peng M."/>
            <person name="De Vries R.P."/>
            <person name="Grigoriev I."/>
            <person name="Riley R."/>
            <person name="Hilden K."/>
        </authorList>
    </citation>
    <scope>NUCLEOTIDE SEQUENCE [LARGE SCALE GENOMIC DNA]</scope>
    <source>
        <strain evidence="5 6">FBCC735</strain>
    </source>
</reference>
<evidence type="ECO:0000313" key="5">
    <source>
        <dbReference type="EMBL" id="OJT13166.1"/>
    </source>
</evidence>
<dbReference type="EMBL" id="MNAD01001173">
    <property type="protein sequence ID" value="OJT07442.1"/>
    <property type="molecule type" value="Genomic_DNA"/>
</dbReference>
<feature type="region of interest" description="Disordered" evidence="1">
    <location>
        <begin position="154"/>
        <end position="212"/>
    </location>
</feature>
<evidence type="ECO:0000313" key="6">
    <source>
        <dbReference type="Proteomes" id="UP000184267"/>
    </source>
</evidence>
<keyword evidence="6" id="KW-1185">Reference proteome</keyword>
<evidence type="ECO:0000256" key="1">
    <source>
        <dbReference type="SAM" id="MobiDB-lite"/>
    </source>
</evidence>
<feature type="compositionally biased region" description="Acidic residues" evidence="1">
    <location>
        <begin position="195"/>
        <end position="212"/>
    </location>
</feature>
<evidence type="ECO:0000313" key="2">
    <source>
        <dbReference type="EMBL" id="OJT07381.1"/>
    </source>
</evidence>
<name>A0A1M2W055_TRAPU</name>
<gene>
    <name evidence="5" type="ORF">TRAPUB_10321</name>
    <name evidence="4" type="ORF">TRAPUB_1649</name>
    <name evidence="3" type="ORF">TRAPUB_1685</name>
    <name evidence="2" type="ORF">TRAPUB_1786</name>
</gene>
<dbReference type="EMBL" id="MNAD01000423">
    <property type="protein sequence ID" value="OJT13166.1"/>
    <property type="molecule type" value="Genomic_DNA"/>
</dbReference>
<organism evidence="5 6">
    <name type="scientific">Trametes pubescens</name>
    <name type="common">White-rot fungus</name>
    <dbReference type="NCBI Taxonomy" id="154538"/>
    <lineage>
        <taxon>Eukaryota</taxon>
        <taxon>Fungi</taxon>
        <taxon>Dikarya</taxon>
        <taxon>Basidiomycota</taxon>
        <taxon>Agaricomycotina</taxon>
        <taxon>Agaricomycetes</taxon>
        <taxon>Polyporales</taxon>
        <taxon>Polyporaceae</taxon>
        <taxon>Trametes</taxon>
    </lineage>
</organism>
<dbReference type="EMBL" id="MNAD01001187">
    <property type="protein sequence ID" value="OJT07381.1"/>
    <property type="molecule type" value="Genomic_DNA"/>
</dbReference>
<evidence type="ECO:0000313" key="3">
    <source>
        <dbReference type="EMBL" id="OJT07442.1"/>
    </source>
</evidence>
<dbReference type="OrthoDB" id="2734537at2759"/>
<accession>A0A1M2W055</accession>
<comment type="caution">
    <text evidence="5">The sequence shown here is derived from an EMBL/GenBank/DDBJ whole genome shotgun (WGS) entry which is preliminary data.</text>
</comment>
<dbReference type="AlphaFoldDB" id="A0A1M2W055"/>